<organism evidence="2 3">
    <name type="scientific">Thermocoleostomius sinensis A174</name>
    <dbReference type="NCBI Taxonomy" id="2016057"/>
    <lineage>
        <taxon>Bacteria</taxon>
        <taxon>Bacillati</taxon>
        <taxon>Cyanobacteriota</taxon>
        <taxon>Cyanophyceae</taxon>
        <taxon>Oculatellales</taxon>
        <taxon>Oculatellaceae</taxon>
        <taxon>Thermocoleostomius</taxon>
    </lineage>
</organism>
<evidence type="ECO:0000313" key="3">
    <source>
        <dbReference type="Proteomes" id="UP001163152"/>
    </source>
</evidence>
<feature type="transmembrane region" description="Helical" evidence="1">
    <location>
        <begin position="20"/>
        <end position="41"/>
    </location>
</feature>
<gene>
    <name evidence="2" type="ORF">OXH18_13335</name>
</gene>
<keyword evidence="1" id="KW-0812">Transmembrane</keyword>
<dbReference type="EMBL" id="CP113797">
    <property type="protein sequence ID" value="WAL58173.1"/>
    <property type="molecule type" value="Genomic_DNA"/>
</dbReference>
<reference evidence="2" key="1">
    <citation type="submission" date="2022-12" db="EMBL/GenBank/DDBJ databases">
        <title>Polyphasic identification of a Novel Hot-Spring Cyanobacterium Ocullathermofonsia sinensis gen nov. sp. nov. and Genomic Insights on its Adaptations to the Thermal Habitat.</title>
        <authorList>
            <person name="Daroch M."/>
            <person name="Tang J."/>
            <person name="Jiang Y."/>
        </authorList>
    </citation>
    <scope>NUCLEOTIDE SEQUENCE</scope>
    <source>
        <strain evidence="2">PKUAC-SCTA174</strain>
    </source>
</reference>
<accession>A0A9E9C6H0</accession>
<dbReference type="RefSeq" id="WP_268607572.1">
    <property type="nucleotide sequence ID" value="NZ_CP113797.1"/>
</dbReference>
<keyword evidence="1" id="KW-1133">Transmembrane helix</keyword>
<proteinExistence type="predicted"/>
<keyword evidence="3" id="KW-1185">Reference proteome</keyword>
<dbReference type="AlphaFoldDB" id="A0A9E9C6H0"/>
<sequence>MESGSQSSDPTDHTSQKLASFIGTLIALLTLAAPIISIAHFPSTRYDQILQSPQQLLPQPNDLD</sequence>
<protein>
    <submittedName>
        <fullName evidence="2">Uncharacterized protein</fullName>
    </submittedName>
</protein>
<evidence type="ECO:0000256" key="1">
    <source>
        <dbReference type="SAM" id="Phobius"/>
    </source>
</evidence>
<name>A0A9E9C6H0_9CYAN</name>
<dbReference type="KEGG" id="tsin:OXH18_13335"/>
<dbReference type="Proteomes" id="UP001163152">
    <property type="component" value="Chromosome"/>
</dbReference>
<keyword evidence="1" id="KW-0472">Membrane</keyword>
<evidence type="ECO:0000313" key="2">
    <source>
        <dbReference type="EMBL" id="WAL58173.1"/>
    </source>
</evidence>